<keyword evidence="10 14" id="KW-0472">Membrane</keyword>
<feature type="compositionally biased region" description="Basic residues" evidence="13">
    <location>
        <begin position="111"/>
        <end position="127"/>
    </location>
</feature>
<evidence type="ECO:0000256" key="9">
    <source>
        <dbReference type="ARBA" id="ARBA00022989"/>
    </source>
</evidence>
<organism evidence="17 18">
    <name type="scientific">Dioscorea zingiberensis</name>
    <dbReference type="NCBI Taxonomy" id="325984"/>
    <lineage>
        <taxon>Eukaryota</taxon>
        <taxon>Viridiplantae</taxon>
        <taxon>Streptophyta</taxon>
        <taxon>Embryophyta</taxon>
        <taxon>Tracheophyta</taxon>
        <taxon>Spermatophyta</taxon>
        <taxon>Magnoliopsida</taxon>
        <taxon>Liliopsida</taxon>
        <taxon>Dioscoreales</taxon>
        <taxon>Dioscoreaceae</taxon>
        <taxon>Dioscorea</taxon>
    </lineage>
</organism>
<evidence type="ECO:0000256" key="4">
    <source>
        <dbReference type="ARBA" id="ARBA00022692"/>
    </source>
</evidence>
<evidence type="ECO:0000313" key="17">
    <source>
        <dbReference type="EMBL" id="KAJ0963670.1"/>
    </source>
</evidence>
<feature type="domain" description="Protein kinase" evidence="16">
    <location>
        <begin position="928"/>
        <end position="1216"/>
    </location>
</feature>
<dbReference type="FunFam" id="1.10.510.10:FF:000051">
    <property type="entry name" value="Receptor-like serine/threonine-protein kinase ALE2"/>
    <property type="match status" value="1"/>
</dbReference>
<feature type="compositionally biased region" description="Low complexity" evidence="13">
    <location>
        <begin position="101"/>
        <end position="110"/>
    </location>
</feature>
<evidence type="ECO:0000256" key="3">
    <source>
        <dbReference type="ARBA" id="ARBA00022679"/>
    </source>
</evidence>
<dbReference type="GO" id="GO:0005524">
    <property type="term" value="F:ATP binding"/>
    <property type="evidence" value="ECO:0007669"/>
    <property type="project" value="UniProtKB-UniRule"/>
</dbReference>
<dbReference type="FunFam" id="3.30.200.20:FF:000146">
    <property type="entry name" value="receptor-like serine/threonine-protein kinase ALE2"/>
    <property type="match status" value="1"/>
</dbReference>
<evidence type="ECO:0000256" key="8">
    <source>
        <dbReference type="ARBA" id="ARBA00022840"/>
    </source>
</evidence>
<evidence type="ECO:0000256" key="15">
    <source>
        <dbReference type="SAM" id="SignalP"/>
    </source>
</evidence>
<sequence length="1243" mass="137682">MRVLVMVLLSLLPLSSCDPGSKTLHINLSPSNHPTSPGYGKKLPLFYGSHMLQVDFLSKPEQAPSKASNFLLKVLNQARVKILGSARTQLQPHERLTLINSAPSPAPALSPKHHGKSKRPHHRSKHHRKIHLPISPTSFDPPQGQDCDEFSCSEPLTQAPFGSPCGCVFPMQVVIDLSVPPYQLFPRIAELEVEVAAGTYLKQSQVRIMAANASIRDPGWTSVAMDLVPLVEKFDNMTALLTYERFWQKKVPLDMSLFGDYQVIYVHYPGLPSSPPTLDESSASGPAGSHQYPFTANVPSSMRTQKMNARTIAVIALSAFMLVLVCSGVTCFLLKWRNSSERSATTIGPAFTSPVTKRSGFKSMKSSSLASSTSVSFVSTMATCPPTVKTFSLAELEVATEKFSSNRILGEGGFGRVYHGIMDDGSEAAIKLLTREDQSGDREFIAEVEMLSRLHHRNLVKLIGICVEKRTRCLVYELVRNGSVESHLHGADKSKAPLDWEARMKIALGAARGLAYLHEDSNPRVIHRDFKASNVLLEEDFTPKVSDFGLAREATEGSHHISTRVMGTFGYVAPEYAMTGHLLVKSDVYSYGVVLLELLSGRKPVYMSQSQGPENLVTWARPLLTSREGVQQLLDPSLCGNYDFHNVAKVAAIASMCVHTEASQRPFMGEVVQALKLICNDMDETCEDSYSQRDSSSGPDSDFKGDFGLEHSWCAGGTPRLTYGSASPFVTMEYCSGPMEEIERRHSSNTLNLMSSCSFLSMIPIDDKLIDSRTDVFEVLAKGFDVYWSFGDLTMSELVHSCLGVCTRMFKENIKSDVVFSGIVSLVRSEKHFPACLDDYNSFGLKNFKLIFGISIVLVVLILFIQLLIVLALLGRFVFAPLAVCGFLLNKLNQMLASVDYVEKFLRSQQQTLAPTRYSYTDIIALTSHFKEKLGQGGFGSVYKGRLPGDRLLAIKMLHSSKSNGEDFINEVSTIGRIHHVNVVKLIGFCSDGLERALVYEYMPNGSLDKYIFSSSNSNHKFSSEKLNEIALGVARGINYLHEGCDMQILHFDIKPHNILLDHNFNPKVSDFGLAKLYPRDYNLVTVSAVRGTLGYMAPELISRSFGVISYKSDVYSFGMLLLEMASGKRNVDPRAENSSQVYYPSLIYDKLNQIPGEIVHDTETDIVINETEKKLCLVGLWCIQIRPSDRPPMSKVVEMLEGDVDSLQMPPKPFLATSRPEPSTMSYLNSSQDDHTTISEDD</sequence>
<dbReference type="PROSITE" id="PS50011">
    <property type="entry name" value="PROTEIN_KINASE_DOM"/>
    <property type="match status" value="2"/>
</dbReference>
<dbReference type="Pfam" id="PF07714">
    <property type="entry name" value="PK_Tyr_Ser-Thr"/>
    <property type="match status" value="1"/>
</dbReference>
<evidence type="ECO:0000256" key="13">
    <source>
        <dbReference type="SAM" id="MobiDB-lite"/>
    </source>
</evidence>
<dbReference type="InterPro" id="IPR017441">
    <property type="entry name" value="Protein_kinase_ATP_BS"/>
</dbReference>
<evidence type="ECO:0000256" key="10">
    <source>
        <dbReference type="ARBA" id="ARBA00023136"/>
    </source>
</evidence>
<keyword evidence="8 12" id="KW-0067">ATP-binding</keyword>
<dbReference type="InterPro" id="IPR000719">
    <property type="entry name" value="Prot_kinase_dom"/>
</dbReference>
<dbReference type="Gene3D" id="1.10.510.10">
    <property type="entry name" value="Transferase(Phosphotransferase) domain 1"/>
    <property type="match status" value="2"/>
</dbReference>
<proteinExistence type="predicted"/>
<dbReference type="InterPro" id="IPR011009">
    <property type="entry name" value="Kinase-like_dom_sf"/>
</dbReference>
<dbReference type="FunFam" id="3.30.200.20:FF:000178">
    <property type="entry name" value="serine/threonine-protein kinase PBS1-like"/>
    <property type="match status" value="1"/>
</dbReference>
<dbReference type="FunFam" id="1.10.510.10:FF:000590">
    <property type="entry name" value="PR5-like receptor kinase"/>
    <property type="match status" value="1"/>
</dbReference>
<keyword evidence="4 14" id="KW-0812">Transmembrane</keyword>
<dbReference type="EMBL" id="JAGGNH010000009">
    <property type="protein sequence ID" value="KAJ0963670.1"/>
    <property type="molecule type" value="Genomic_DNA"/>
</dbReference>
<keyword evidence="11" id="KW-0325">Glycoprotein</keyword>
<evidence type="ECO:0000256" key="7">
    <source>
        <dbReference type="ARBA" id="ARBA00022777"/>
    </source>
</evidence>
<dbReference type="AlphaFoldDB" id="A0A9D5BZS8"/>
<comment type="caution">
    <text evidence="17">The sequence shown here is derived from an EMBL/GenBank/DDBJ whole genome shotgun (WGS) entry which is preliminary data.</text>
</comment>
<keyword evidence="9 14" id="KW-1133">Transmembrane helix</keyword>
<feature type="transmembrane region" description="Helical" evidence="14">
    <location>
        <begin position="850"/>
        <end position="874"/>
    </location>
</feature>
<feature type="chain" id="PRO_5038470739" description="Protein kinase domain-containing protein" evidence="15">
    <location>
        <begin position="18"/>
        <end position="1243"/>
    </location>
</feature>
<feature type="binding site" evidence="12">
    <location>
        <position position="431"/>
    </location>
    <ligand>
        <name>ATP</name>
        <dbReference type="ChEBI" id="CHEBI:30616"/>
    </ligand>
</feature>
<protein>
    <recommendedName>
        <fullName evidence="16">Protein kinase domain-containing protein</fullName>
    </recommendedName>
</protein>
<reference evidence="17" key="1">
    <citation type="submission" date="2021-03" db="EMBL/GenBank/DDBJ databases">
        <authorList>
            <person name="Li Z."/>
            <person name="Yang C."/>
        </authorList>
    </citation>
    <scope>NUCLEOTIDE SEQUENCE</scope>
    <source>
        <strain evidence="17">Dzin_1.0</strain>
        <tissue evidence="17">Leaf</tissue>
    </source>
</reference>
<dbReference type="PROSITE" id="PS00108">
    <property type="entry name" value="PROTEIN_KINASE_ST"/>
    <property type="match status" value="2"/>
</dbReference>
<dbReference type="InterPro" id="IPR001245">
    <property type="entry name" value="Ser-Thr/Tyr_kinase_cat_dom"/>
</dbReference>
<gene>
    <name evidence="17" type="ORF">J5N97_028792</name>
</gene>
<evidence type="ECO:0000256" key="5">
    <source>
        <dbReference type="ARBA" id="ARBA00022729"/>
    </source>
</evidence>
<evidence type="ECO:0000313" key="18">
    <source>
        <dbReference type="Proteomes" id="UP001085076"/>
    </source>
</evidence>
<evidence type="ECO:0000256" key="1">
    <source>
        <dbReference type="ARBA" id="ARBA00004479"/>
    </source>
</evidence>
<dbReference type="SMART" id="SM00220">
    <property type="entry name" value="S_TKc"/>
    <property type="match status" value="2"/>
</dbReference>
<dbReference type="PANTHER" id="PTHR47989:SF40">
    <property type="entry name" value="RECEPTOR-LIKE SERINE_THREONINE-PROTEIN KINASE ALE2"/>
    <property type="match status" value="1"/>
</dbReference>
<dbReference type="SUPFAM" id="SSF56112">
    <property type="entry name" value="Protein kinase-like (PK-like)"/>
    <property type="match status" value="2"/>
</dbReference>
<reference evidence="17" key="2">
    <citation type="journal article" date="2022" name="Hortic Res">
        <title>The genome of Dioscorea zingiberensis sheds light on the biosynthesis, origin and evolution of the medicinally important diosgenin saponins.</title>
        <authorList>
            <person name="Li Y."/>
            <person name="Tan C."/>
            <person name="Li Z."/>
            <person name="Guo J."/>
            <person name="Li S."/>
            <person name="Chen X."/>
            <person name="Wang C."/>
            <person name="Dai X."/>
            <person name="Yang H."/>
            <person name="Song W."/>
            <person name="Hou L."/>
            <person name="Xu J."/>
            <person name="Tong Z."/>
            <person name="Xu A."/>
            <person name="Yuan X."/>
            <person name="Wang W."/>
            <person name="Yang Q."/>
            <person name="Chen L."/>
            <person name="Sun Z."/>
            <person name="Wang K."/>
            <person name="Pan B."/>
            <person name="Chen J."/>
            <person name="Bao Y."/>
            <person name="Liu F."/>
            <person name="Qi X."/>
            <person name="Gang D.R."/>
            <person name="Wen J."/>
            <person name="Li J."/>
        </authorList>
    </citation>
    <scope>NUCLEOTIDE SEQUENCE</scope>
    <source>
        <strain evidence="17">Dzin_1.0</strain>
    </source>
</reference>
<feature type="compositionally biased region" description="Basic and acidic residues" evidence="13">
    <location>
        <begin position="1233"/>
        <end position="1243"/>
    </location>
</feature>
<dbReference type="Pfam" id="PF23180">
    <property type="entry name" value="ALE2_N"/>
    <property type="match status" value="1"/>
</dbReference>
<keyword evidence="3" id="KW-0808">Transferase</keyword>
<evidence type="ECO:0000259" key="16">
    <source>
        <dbReference type="PROSITE" id="PS50011"/>
    </source>
</evidence>
<dbReference type="Proteomes" id="UP001085076">
    <property type="component" value="Miscellaneous, Linkage group lg09"/>
</dbReference>
<feature type="compositionally biased region" description="Polar residues" evidence="13">
    <location>
        <begin position="1221"/>
        <end position="1232"/>
    </location>
</feature>
<evidence type="ECO:0000256" key="11">
    <source>
        <dbReference type="ARBA" id="ARBA00023180"/>
    </source>
</evidence>
<dbReference type="InterPro" id="IPR008271">
    <property type="entry name" value="Ser/Thr_kinase_AS"/>
</dbReference>
<comment type="subcellular location">
    <subcellularLocation>
        <location evidence="1">Membrane</location>
        <topology evidence="1">Single-pass type I membrane protein</topology>
    </subcellularLocation>
</comment>
<feature type="region of interest" description="Disordered" evidence="13">
    <location>
        <begin position="100"/>
        <end position="127"/>
    </location>
</feature>
<dbReference type="Pfam" id="PF00069">
    <property type="entry name" value="Pkinase"/>
    <property type="match status" value="1"/>
</dbReference>
<keyword evidence="6 12" id="KW-0547">Nucleotide-binding</keyword>
<keyword evidence="18" id="KW-1185">Reference proteome</keyword>
<evidence type="ECO:0000256" key="14">
    <source>
        <dbReference type="SAM" id="Phobius"/>
    </source>
</evidence>
<keyword evidence="5 15" id="KW-0732">Signal</keyword>
<dbReference type="Gene3D" id="3.30.200.20">
    <property type="entry name" value="Phosphorylase Kinase, domain 1"/>
    <property type="match status" value="2"/>
</dbReference>
<dbReference type="OrthoDB" id="1901798at2759"/>
<evidence type="ECO:0000256" key="12">
    <source>
        <dbReference type="PROSITE-ProRule" id="PRU10141"/>
    </source>
</evidence>
<keyword evidence="2" id="KW-0723">Serine/threonine-protein kinase</keyword>
<feature type="binding site" evidence="12">
    <location>
        <position position="956"/>
    </location>
    <ligand>
        <name>ATP</name>
        <dbReference type="ChEBI" id="CHEBI:30616"/>
    </ligand>
</feature>
<name>A0A9D5BZS8_9LILI</name>
<accession>A0A9D5BZS8</accession>
<evidence type="ECO:0000256" key="6">
    <source>
        <dbReference type="ARBA" id="ARBA00022741"/>
    </source>
</evidence>
<feature type="domain" description="Protein kinase" evidence="16">
    <location>
        <begin position="403"/>
        <end position="678"/>
    </location>
</feature>
<feature type="transmembrane region" description="Helical" evidence="14">
    <location>
        <begin position="312"/>
        <end position="334"/>
    </location>
</feature>
<dbReference type="PROSITE" id="PS00107">
    <property type="entry name" value="PROTEIN_KINASE_ATP"/>
    <property type="match status" value="2"/>
</dbReference>
<feature type="region of interest" description="Disordered" evidence="13">
    <location>
        <begin position="1207"/>
        <end position="1243"/>
    </location>
</feature>
<dbReference type="CDD" id="cd14066">
    <property type="entry name" value="STKc_IRAK"/>
    <property type="match status" value="1"/>
</dbReference>
<evidence type="ECO:0000256" key="2">
    <source>
        <dbReference type="ARBA" id="ARBA00022527"/>
    </source>
</evidence>
<dbReference type="PANTHER" id="PTHR47989">
    <property type="entry name" value="OS01G0750732 PROTEIN"/>
    <property type="match status" value="1"/>
</dbReference>
<dbReference type="GO" id="GO:0004674">
    <property type="term" value="F:protein serine/threonine kinase activity"/>
    <property type="evidence" value="ECO:0007669"/>
    <property type="project" value="UniProtKB-KW"/>
</dbReference>
<dbReference type="InterPro" id="IPR057597">
    <property type="entry name" value="ALE2_N"/>
</dbReference>
<feature type="signal peptide" evidence="15">
    <location>
        <begin position="1"/>
        <end position="17"/>
    </location>
</feature>
<keyword evidence="7" id="KW-0418">Kinase</keyword>
<dbReference type="GO" id="GO:0016020">
    <property type="term" value="C:membrane"/>
    <property type="evidence" value="ECO:0007669"/>
    <property type="project" value="UniProtKB-SubCell"/>
</dbReference>